<dbReference type="EMBL" id="QRJH01000004">
    <property type="protein sequence ID" value="RHH18600.1"/>
    <property type="molecule type" value="Genomic_DNA"/>
</dbReference>
<dbReference type="Proteomes" id="UP000265808">
    <property type="component" value="Unassembled WGS sequence"/>
</dbReference>
<dbReference type="SUPFAM" id="SSF53448">
    <property type="entry name" value="Nucleotide-diphospho-sugar transferases"/>
    <property type="match status" value="1"/>
</dbReference>
<dbReference type="PANTHER" id="PTHR43777">
    <property type="entry name" value="MOLYBDENUM COFACTOR CYTIDYLYLTRANSFERASE"/>
    <property type="match status" value="1"/>
</dbReference>
<name>A0A174MHT1_9FIRM</name>
<dbReference type="CDD" id="cd04182">
    <property type="entry name" value="GT_2_like_f"/>
    <property type="match status" value="1"/>
</dbReference>
<dbReference type="PANTHER" id="PTHR43777:SF1">
    <property type="entry name" value="MOLYBDENUM COFACTOR CYTIDYLYLTRANSFERASE"/>
    <property type="match status" value="1"/>
</dbReference>
<dbReference type="EMBL" id="CZBA01000004">
    <property type="protein sequence ID" value="CUP34926.1"/>
    <property type="molecule type" value="Genomic_DNA"/>
</dbReference>
<gene>
    <name evidence="3" type="primary">yqeC</name>
    <name evidence="4" type="ORF">DW222_09725</name>
    <name evidence="3" type="ORF">DW859_07655</name>
    <name evidence="2" type="ORF">ERS852533_01080</name>
</gene>
<dbReference type="Pfam" id="PF19842">
    <property type="entry name" value="YqeC"/>
    <property type="match status" value="1"/>
</dbReference>
<evidence type="ECO:0000313" key="3">
    <source>
        <dbReference type="EMBL" id="RHC07528.1"/>
    </source>
</evidence>
<reference evidence="2 5" key="1">
    <citation type="submission" date="2015-09" db="EMBL/GenBank/DDBJ databases">
        <authorList>
            <consortium name="Pathogen Informatics"/>
        </authorList>
    </citation>
    <scope>NUCLEOTIDE SEQUENCE [LARGE SCALE GENOMIC DNA]</scope>
    <source>
        <strain evidence="2 5">2789STDY5834921</strain>
    </source>
</reference>
<evidence type="ECO:0000313" key="6">
    <source>
        <dbReference type="Proteomes" id="UP000265808"/>
    </source>
</evidence>
<evidence type="ECO:0000313" key="4">
    <source>
        <dbReference type="EMBL" id="RHH18600.1"/>
    </source>
</evidence>
<reference evidence="6 7" key="2">
    <citation type="submission" date="2018-08" db="EMBL/GenBank/DDBJ databases">
        <title>A genome reference for cultivated species of the human gut microbiota.</title>
        <authorList>
            <person name="Zou Y."/>
            <person name="Xue W."/>
            <person name="Luo G."/>
        </authorList>
    </citation>
    <scope>NUCLEOTIDE SEQUENCE [LARGE SCALE GENOMIC DNA]</scope>
    <source>
        <strain evidence="4 7">AM18-2AC</strain>
        <strain evidence="3 6">AM37-4AC</strain>
    </source>
</reference>
<dbReference type="InterPro" id="IPR025877">
    <property type="entry name" value="MobA-like_NTP_Trfase"/>
</dbReference>
<evidence type="ECO:0000259" key="1">
    <source>
        <dbReference type="Pfam" id="PF12804"/>
    </source>
</evidence>
<evidence type="ECO:0000313" key="5">
    <source>
        <dbReference type="Proteomes" id="UP000095413"/>
    </source>
</evidence>
<dbReference type="NCBIfam" id="TIGR03172">
    <property type="entry name" value="selenium cofactor biosynthesis protein YqeC"/>
    <property type="match status" value="1"/>
</dbReference>
<feature type="domain" description="MobA-like NTP transferase" evidence="1">
    <location>
        <begin position="252"/>
        <end position="413"/>
    </location>
</feature>
<dbReference type="Pfam" id="PF12804">
    <property type="entry name" value="NTP_transf_3"/>
    <property type="match status" value="1"/>
</dbReference>
<protein>
    <submittedName>
        <fullName evidence="2">Molybdopterin-guanine dinucleotide biosynthesis protein MobA</fullName>
    </submittedName>
    <submittedName>
        <fullName evidence="3">Putative selenium-dependent hydroxylase accessory protein YqeC</fullName>
    </submittedName>
</protein>
<evidence type="ECO:0000313" key="7">
    <source>
        <dbReference type="Proteomes" id="UP000284024"/>
    </source>
</evidence>
<proteinExistence type="predicted"/>
<dbReference type="OrthoDB" id="9797742at2"/>
<dbReference type="InterPro" id="IPR029044">
    <property type="entry name" value="Nucleotide-diphossugar_trans"/>
</dbReference>
<dbReference type="Gene3D" id="3.90.550.10">
    <property type="entry name" value="Spore Coat Polysaccharide Biosynthesis Protein SpsA, Chain A"/>
    <property type="match status" value="1"/>
</dbReference>
<dbReference type="RefSeq" id="WP_081019389.1">
    <property type="nucleotide sequence ID" value="NZ_CZBA01000004.1"/>
</dbReference>
<dbReference type="Proteomes" id="UP000095413">
    <property type="component" value="Unassembled WGS sequence"/>
</dbReference>
<dbReference type="InterPro" id="IPR017587">
    <property type="entry name" value="YqeC"/>
</dbReference>
<dbReference type="GO" id="GO:0016779">
    <property type="term" value="F:nucleotidyltransferase activity"/>
    <property type="evidence" value="ECO:0007669"/>
    <property type="project" value="UniProtKB-ARBA"/>
</dbReference>
<organism evidence="2 5">
    <name type="scientific">Blautia obeum</name>
    <dbReference type="NCBI Taxonomy" id="40520"/>
    <lineage>
        <taxon>Bacteria</taxon>
        <taxon>Bacillati</taxon>
        <taxon>Bacillota</taxon>
        <taxon>Clostridia</taxon>
        <taxon>Lachnospirales</taxon>
        <taxon>Lachnospiraceae</taxon>
        <taxon>Blautia</taxon>
    </lineage>
</organism>
<dbReference type="Proteomes" id="UP000284024">
    <property type="component" value="Unassembled WGS sequence"/>
</dbReference>
<accession>A0A174MHT1</accession>
<dbReference type="EMBL" id="QSHL01000004">
    <property type="protein sequence ID" value="RHC07528.1"/>
    <property type="molecule type" value="Genomic_DNA"/>
</dbReference>
<evidence type="ECO:0000313" key="2">
    <source>
        <dbReference type="EMBL" id="CUP34926.1"/>
    </source>
</evidence>
<sequence>MQADSLLDALKINPEKYRVIAVVGGGGKTSLIFRLMEELVSIGKTVIVTTTTHMVYEPERPFVENGDIDGVRKDLQIYHYTVAASLDCSKGKIGCLSEEKLEELRGLSDVLLIEADGAKRLPLKVPEEWEPVIPELVDLLIGVVGMDALGEPIQKTCHRVEKVAKFLGKGIEETVTEDDIVGIAVSRDGLRKCVDEREYRVLLNKADIPGKAEAAERIAGKLEQQRVHVVWGSLQKEYYNSCDFAREKITLVMLAAGNSRRFGSNKLLYEIDGMPMYLRTLAKLQKAASELGDCEIIVVTQYEEIAAKANTLGVKVLINPQPERGISSSMQIGLATAKDSSACLFTVSDQPWLTAETIINLVDKFRDEQKGMACTIFGTKTGNPCIFSREYYQELMEITGDKGGKQIINRHPEDVTYFKIEDARELQDIDIPLG</sequence>
<dbReference type="AlphaFoldDB" id="A0A174MHT1"/>